<dbReference type="InterPro" id="IPR041270">
    <property type="entry name" value="Phage_ABA_S"/>
</dbReference>
<dbReference type="AlphaFoldDB" id="A0A0F9LEA5"/>
<feature type="domain" description="Phage ABA sandwich" evidence="1">
    <location>
        <begin position="21"/>
        <end position="154"/>
    </location>
</feature>
<dbReference type="SUPFAM" id="SSF111074">
    <property type="entry name" value="Bacillus phage protein"/>
    <property type="match status" value="1"/>
</dbReference>
<accession>A0A0F9LEA5</accession>
<reference evidence="2" key="1">
    <citation type="journal article" date="2015" name="Nature">
        <title>Complex archaea that bridge the gap between prokaryotes and eukaryotes.</title>
        <authorList>
            <person name="Spang A."/>
            <person name="Saw J.H."/>
            <person name="Jorgensen S.L."/>
            <person name="Zaremba-Niedzwiedzka K."/>
            <person name="Martijn J."/>
            <person name="Lind A.E."/>
            <person name="van Eijk R."/>
            <person name="Schleper C."/>
            <person name="Guy L."/>
            <person name="Ettema T.J."/>
        </authorList>
    </citation>
    <scope>NUCLEOTIDE SEQUENCE</scope>
</reference>
<evidence type="ECO:0000259" key="1">
    <source>
        <dbReference type="Pfam" id="PF18066"/>
    </source>
</evidence>
<evidence type="ECO:0000313" key="2">
    <source>
        <dbReference type="EMBL" id="KKM25800.1"/>
    </source>
</evidence>
<gene>
    <name evidence="2" type="ORF">LCGC14_1591270</name>
</gene>
<dbReference type="InterPro" id="IPR028985">
    <property type="entry name" value="Bacillus_phage_prot-like"/>
</dbReference>
<protein>
    <recommendedName>
        <fullName evidence="1">Phage ABA sandwich domain-containing protein</fullName>
    </recommendedName>
</protein>
<proteinExistence type="predicted"/>
<organism evidence="2">
    <name type="scientific">marine sediment metagenome</name>
    <dbReference type="NCBI Taxonomy" id="412755"/>
    <lineage>
        <taxon>unclassified sequences</taxon>
        <taxon>metagenomes</taxon>
        <taxon>ecological metagenomes</taxon>
    </lineage>
</organism>
<comment type="caution">
    <text evidence="2">The sequence shown here is derived from an EMBL/GenBank/DDBJ whole genome shotgun (WGS) entry which is preliminary data.</text>
</comment>
<dbReference type="EMBL" id="LAZR01012638">
    <property type="protein sequence ID" value="KKM25800.1"/>
    <property type="molecule type" value="Genomic_DNA"/>
</dbReference>
<dbReference type="Gene3D" id="3.30.2120.10">
    <property type="entry name" value="Bacillus phage protein-like"/>
    <property type="match status" value="1"/>
</dbReference>
<dbReference type="Pfam" id="PF18066">
    <property type="entry name" value="Phage_ABA_S"/>
    <property type="match status" value="1"/>
</dbReference>
<name>A0A0F9LEA5_9ZZZZ</name>
<sequence length="170" mass="19310">MNCPHCETRINRHEAIRCLDAWIAEYVMGWKPYKIVRHNILYPPIMQANADEYPVIYKPFDPDREYDFDSSHFFDSRVLGGYTQPRVPKYSIEIQNAWWVVEKLRLSIFPNRLSPLDPEGGWGASQPLAAIDLGDNPTMSLADTAPLAICRAAIKAKGKENGNDEQTNGS</sequence>